<dbReference type="InterPro" id="IPR025586">
    <property type="entry name" value="PcfJ"/>
</dbReference>
<dbReference type="AlphaFoldDB" id="E6W0I1"/>
<organism evidence="1 2">
    <name type="scientific">Desulfurispirillum indicum (strain ATCC BAA-1389 / DSM 22839 / S5)</name>
    <dbReference type="NCBI Taxonomy" id="653733"/>
    <lineage>
        <taxon>Bacteria</taxon>
        <taxon>Pseudomonadati</taxon>
        <taxon>Chrysiogenota</taxon>
        <taxon>Chrysiogenia</taxon>
        <taxon>Chrysiogenales</taxon>
        <taxon>Chrysiogenaceae</taxon>
        <taxon>Desulfurispirillum</taxon>
    </lineage>
</organism>
<dbReference type="KEGG" id="din:Selin_0482"/>
<dbReference type="Pfam" id="PF14284">
    <property type="entry name" value="PcfJ"/>
    <property type="match status" value="1"/>
</dbReference>
<accession>E6W0I1</accession>
<dbReference type="EMBL" id="CP002432">
    <property type="protein sequence ID" value="ADU65233.1"/>
    <property type="molecule type" value="Genomic_DNA"/>
</dbReference>
<name>E6W0I1_DESIS</name>
<dbReference type="STRING" id="653733.Selin_0482"/>
<dbReference type="OrthoDB" id="5620376at2"/>
<dbReference type="Proteomes" id="UP000002572">
    <property type="component" value="Chromosome"/>
</dbReference>
<dbReference type="HOGENOM" id="CLU_061568_0_0_0"/>
<evidence type="ECO:0000313" key="2">
    <source>
        <dbReference type="Proteomes" id="UP000002572"/>
    </source>
</evidence>
<proteinExistence type="predicted"/>
<dbReference type="eggNOG" id="ENOG50336GB">
    <property type="taxonomic scope" value="Bacteria"/>
</dbReference>
<gene>
    <name evidence="1" type="ordered locus">Selin_0482</name>
</gene>
<sequence>MMSLSDMTSETELHWDEQHQYLQVRAQLLREMGVQAFRFHAAPAGHCVRATDEGTQQVEPCELPFIPELFWHPQAEPWRNSFAEPWQKLFQVPGTHSLLLLQLACHSHDARCLLHTTPLLLWLWCQRAVGLDTRFCDLQHALHRPRQELARELGLPTVKGAFRTLGKFPLEPWTRTDSNKLIQALHDPAFRAELSHHRALSRQRFLLLWDYPLLRHMPMRNALPPMDEAQFWQTENTLRDMQMMARQLEQESATALARNCRTLDDLQRCHDRIADRFNDLELERRLARDAKLKEPFPQPPLPGNAHITPITHIADLYHEGKTMRHCVGGYAFDIICGKYFAYRLHMPDTRATIGLKRAGSTWILAEVKAACNRKVSRDIEASVTAWIAEKRG</sequence>
<dbReference type="InParanoid" id="E6W0I1"/>
<evidence type="ECO:0008006" key="3">
    <source>
        <dbReference type="Google" id="ProtNLM"/>
    </source>
</evidence>
<reference evidence="1 2" key="1">
    <citation type="submission" date="2010-12" db="EMBL/GenBank/DDBJ databases">
        <title>Complete sequence of Desulfurispirillum indicum S5.</title>
        <authorList>
            <consortium name="US DOE Joint Genome Institute"/>
            <person name="Lucas S."/>
            <person name="Copeland A."/>
            <person name="Lapidus A."/>
            <person name="Cheng J.-F."/>
            <person name="Goodwin L."/>
            <person name="Pitluck S."/>
            <person name="Chertkov O."/>
            <person name="Held B."/>
            <person name="Detter J.C."/>
            <person name="Han C."/>
            <person name="Tapia R."/>
            <person name="Land M."/>
            <person name="Hauser L."/>
            <person name="Kyrpides N."/>
            <person name="Ivanova N."/>
            <person name="Mikhailova N."/>
            <person name="Haggblom M."/>
            <person name="Rauschenbach I."/>
            <person name="Bini E."/>
            <person name="Woyke T."/>
        </authorList>
    </citation>
    <scope>NUCLEOTIDE SEQUENCE [LARGE SCALE GENOMIC DNA]</scope>
    <source>
        <strain evidence="2">ATCC BAA-1389 / DSM 22839 / S5</strain>
    </source>
</reference>
<keyword evidence="2" id="KW-1185">Reference proteome</keyword>
<evidence type="ECO:0000313" key="1">
    <source>
        <dbReference type="EMBL" id="ADU65233.1"/>
    </source>
</evidence>
<protein>
    <recommendedName>
        <fullName evidence="3">PcfJ-like protein</fullName>
    </recommendedName>
</protein>